<feature type="non-terminal residue" evidence="2">
    <location>
        <position position="1"/>
    </location>
</feature>
<name>A0A6J4KDG0_9BACT</name>
<dbReference type="EC" id="3.4.11.19" evidence="2"/>
<keyword evidence="2" id="KW-0378">Hydrolase</keyword>
<dbReference type="AlphaFoldDB" id="A0A6J4KDG0"/>
<keyword evidence="2" id="KW-0645">Protease</keyword>
<organism evidence="2">
    <name type="scientific">uncultured Gemmatimonadaceae bacterium</name>
    <dbReference type="NCBI Taxonomy" id="246130"/>
    <lineage>
        <taxon>Bacteria</taxon>
        <taxon>Pseudomonadati</taxon>
        <taxon>Gemmatimonadota</taxon>
        <taxon>Gemmatimonadia</taxon>
        <taxon>Gemmatimonadales</taxon>
        <taxon>Gemmatimonadaceae</taxon>
        <taxon>environmental samples</taxon>
    </lineage>
</organism>
<evidence type="ECO:0000256" key="1">
    <source>
        <dbReference type="SAM" id="MobiDB-lite"/>
    </source>
</evidence>
<feature type="non-terminal residue" evidence="2">
    <location>
        <position position="56"/>
    </location>
</feature>
<reference evidence="2" key="1">
    <citation type="submission" date="2020-02" db="EMBL/GenBank/DDBJ databases">
        <authorList>
            <person name="Meier V. D."/>
        </authorList>
    </citation>
    <scope>NUCLEOTIDE SEQUENCE</scope>
    <source>
        <strain evidence="2">AVDCRST_MAG40</strain>
    </source>
</reference>
<feature type="region of interest" description="Disordered" evidence="1">
    <location>
        <begin position="1"/>
        <end position="56"/>
    </location>
</feature>
<keyword evidence="2" id="KW-0031">Aminopeptidase</keyword>
<dbReference type="GO" id="GO:0004177">
    <property type="term" value="F:aminopeptidase activity"/>
    <property type="evidence" value="ECO:0007669"/>
    <property type="project" value="UniProtKB-KW"/>
</dbReference>
<accession>A0A6J4KDG0</accession>
<evidence type="ECO:0000313" key="2">
    <source>
        <dbReference type="EMBL" id="CAA9302882.1"/>
    </source>
</evidence>
<dbReference type="EMBL" id="CADCTX010000139">
    <property type="protein sequence ID" value="CAA9302882.1"/>
    <property type="molecule type" value="Genomic_DNA"/>
</dbReference>
<gene>
    <name evidence="2" type="ORF">AVDCRST_MAG40-470</name>
</gene>
<proteinExistence type="predicted"/>
<protein>
    <submittedName>
        <fullName evidence="2">D-aminopeptidase</fullName>
        <ecNumber evidence="2">3.4.11.19</ecNumber>
    </submittedName>
</protein>
<feature type="compositionally biased region" description="Basic and acidic residues" evidence="1">
    <location>
        <begin position="24"/>
        <end position="49"/>
    </location>
</feature>
<sequence>RQHLRALPGRGRGHRGGDLQLAVHGDHRDEPRAHGGGDPARQRARDPRALQRGTAV</sequence>